<protein>
    <submittedName>
        <fullName evidence="1">Uncharacterized protein</fullName>
    </submittedName>
</protein>
<accession>A0A151QMA7</accession>
<organism evidence="1 2">
    <name type="scientific">Cajanus cajan</name>
    <name type="common">Pigeon pea</name>
    <name type="synonym">Cajanus indicus</name>
    <dbReference type="NCBI Taxonomy" id="3821"/>
    <lineage>
        <taxon>Eukaryota</taxon>
        <taxon>Viridiplantae</taxon>
        <taxon>Streptophyta</taxon>
        <taxon>Embryophyta</taxon>
        <taxon>Tracheophyta</taxon>
        <taxon>Spermatophyta</taxon>
        <taxon>Magnoliopsida</taxon>
        <taxon>eudicotyledons</taxon>
        <taxon>Gunneridae</taxon>
        <taxon>Pentapetalae</taxon>
        <taxon>rosids</taxon>
        <taxon>fabids</taxon>
        <taxon>Fabales</taxon>
        <taxon>Fabaceae</taxon>
        <taxon>Papilionoideae</taxon>
        <taxon>50 kb inversion clade</taxon>
        <taxon>NPAAA clade</taxon>
        <taxon>indigoferoid/millettioid clade</taxon>
        <taxon>Phaseoleae</taxon>
        <taxon>Cajanus</taxon>
    </lineage>
</organism>
<evidence type="ECO:0000313" key="2">
    <source>
        <dbReference type="Proteomes" id="UP000075243"/>
    </source>
</evidence>
<reference evidence="1" key="1">
    <citation type="journal article" date="2012" name="Nat. Biotechnol.">
        <title>Draft genome sequence of pigeonpea (Cajanus cajan), an orphan legume crop of resource-poor farmers.</title>
        <authorList>
            <person name="Varshney R.K."/>
            <person name="Chen W."/>
            <person name="Li Y."/>
            <person name="Bharti A.K."/>
            <person name="Saxena R.K."/>
            <person name="Schlueter J.A."/>
            <person name="Donoghue M.T."/>
            <person name="Azam S."/>
            <person name="Fan G."/>
            <person name="Whaley A.M."/>
            <person name="Farmer A.D."/>
            <person name="Sheridan J."/>
            <person name="Iwata A."/>
            <person name="Tuteja R."/>
            <person name="Penmetsa R.V."/>
            <person name="Wu W."/>
            <person name="Upadhyaya H.D."/>
            <person name="Yang S.P."/>
            <person name="Shah T."/>
            <person name="Saxena K.B."/>
            <person name="Michael T."/>
            <person name="McCombie W.R."/>
            <person name="Yang B."/>
            <person name="Zhang G."/>
            <person name="Yang H."/>
            <person name="Wang J."/>
            <person name="Spillane C."/>
            <person name="Cook D.R."/>
            <person name="May G.D."/>
            <person name="Xu X."/>
            <person name="Jackson S.A."/>
        </authorList>
    </citation>
    <scope>NUCLEOTIDE SEQUENCE [LARGE SCALE GENOMIC DNA]</scope>
</reference>
<dbReference type="EMBL" id="KQ485998">
    <property type="protein sequence ID" value="KYP31437.1"/>
    <property type="molecule type" value="Genomic_DNA"/>
</dbReference>
<dbReference type="Proteomes" id="UP000075243">
    <property type="component" value="Unassembled WGS sequence"/>
</dbReference>
<evidence type="ECO:0000313" key="1">
    <source>
        <dbReference type="EMBL" id="KYP31437.1"/>
    </source>
</evidence>
<name>A0A151QMA7_CAJCA</name>
<dbReference type="AlphaFoldDB" id="A0A151QMA7"/>
<keyword evidence="2" id="KW-1185">Reference proteome</keyword>
<gene>
    <name evidence="1" type="ORF">KK1_048250</name>
</gene>
<dbReference type="Gramene" id="C.cajan_46404.t">
    <property type="protein sequence ID" value="C.cajan_46404.t.cds1"/>
    <property type="gene ID" value="C.cajan_46404"/>
</dbReference>
<sequence>MQLTSIKTFNETNFEDRNESLNLYLTITNMDLSLREEEPPTLTPKSIIV</sequence>
<proteinExistence type="predicted"/>